<dbReference type="EMBL" id="KZ824291">
    <property type="protein sequence ID" value="RAL10956.1"/>
    <property type="molecule type" value="Genomic_DNA"/>
</dbReference>
<dbReference type="RefSeq" id="XP_025550110.1">
    <property type="nucleotide sequence ID" value="XM_025697102.1"/>
</dbReference>
<dbReference type="Proteomes" id="UP000248961">
    <property type="component" value="Unassembled WGS sequence"/>
</dbReference>
<dbReference type="VEuPathDB" id="FungiDB:BO97DRAFT_425911"/>
<proteinExistence type="predicted"/>
<keyword evidence="2" id="KW-1185">Reference proteome</keyword>
<organism evidence="1 2">
    <name type="scientific">Aspergillus homomorphus (strain CBS 101889)</name>
    <dbReference type="NCBI Taxonomy" id="1450537"/>
    <lineage>
        <taxon>Eukaryota</taxon>
        <taxon>Fungi</taxon>
        <taxon>Dikarya</taxon>
        <taxon>Ascomycota</taxon>
        <taxon>Pezizomycotina</taxon>
        <taxon>Eurotiomycetes</taxon>
        <taxon>Eurotiomycetidae</taxon>
        <taxon>Eurotiales</taxon>
        <taxon>Aspergillaceae</taxon>
        <taxon>Aspergillus</taxon>
        <taxon>Aspergillus subgen. Circumdati</taxon>
    </lineage>
</organism>
<dbReference type="GeneID" id="37201391"/>
<name>A0A395HTT1_ASPHC</name>
<dbReference type="OrthoDB" id="3350591at2759"/>
<evidence type="ECO:0000313" key="2">
    <source>
        <dbReference type="Proteomes" id="UP000248961"/>
    </source>
</evidence>
<evidence type="ECO:0000313" key="1">
    <source>
        <dbReference type="EMBL" id="RAL10956.1"/>
    </source>
</evidence>
<reference evidence="1 2" key="1">
    <citation type="submission" date="2018-02" db="EMBL/GenBank/DDBJ databases">
        <title>The genomes of Aspergillus section Nigri reveals drivers in fungal speciation.</title>
        <authorList>
            <consortium name="DOE Joint Genome Institute"/>
            <person name="Vesth T.C."/>
            <person name="Nybo J."/>
            <person name="Theobald S."/>
            <person name="Brandl J."/>
            <person name="Frisvad J.C."/>
            <person name="Nielsen K.F."/>
            <person name="Lyhne E.K."/>
            <person name="Kogle M.E."/>
            <person name="Kuo A."/>
            <person name="Riley R."/>
            <person name="Clum A."/>
            <person name="Nolan M."/>
            <person name="Lipzen A."/>
            <person name="Salamov A."/>
            <person name="Henrissat B."/>
            <person name="Wiebenga A."/>
            <person name="De vries R.P."/>
            <person name="Grigoriev I.V."/>
            <person name="Mortensen U.H."/>
            <person name="Andersen M.R."/>
            <person name="Baker S.E."/>
        </authorList>
    </citation>
    <scope>NUCLEOTIDE SEQUENCE [LARGE SCALE GENOMIC DNA]</scope>
    <source>
        <strain evidence="1 2">CBS 101889</strain>
    </source>
</reference>
<sequence>MVRRLSEATRLAQGLSQRYIDFQDRYNDILDALVRADKPLNPEQAAIQMDYLFRAENFGHADDKAHCLETHISGMYASLLEVPADANPRGDRKKVITSLVDFLEALTKLSRRAEGTDSCTGPIILWHTTRHFDAIMSGSFDTVLNKLVVAVEPDRARHVLDILVFAAELAAREVWEDPQRPLNMLKMALETPADQLLLKSDMRIVIAVSLLGHEAATIYGYSSIQKSYLSRMGEKGRAEFEAEHPPRHTGITELVPLASGGSQILGEWVVAVMNGIEAKYPSGEVPRLNSRVPKFDELFKPYMMLDNPPQNDRSRIRLSV</sequence>
<dbReference type="AlphaFoldDB" id="A0A395HTT1"/>
<protein>
    <submittedName>
        <fullName evidence="1">Uncharacterized protein</fullName>
    </submittedName>
</protein>
<accession>A0A395HTT1</accession>
<gene>
    <name evidence="1" type="ORF">BO97DRAFT_425911</name>
</gene>